<keyword evidence="9" id="KW-1185">Reference proteome</keyword>
<dbReference type="PANTHER" id="PTHR11069:SF23">
    <property type="entry name" value="LYSOSOMAL ACID GLUCOSYLCERAMIDASE"/>
    <property type="match status" value="1"/>
</dbReference>
<feature type="signal peptide" evidence="5">
    <location>
        <begin position="1"/>
        <end position="18"/>
    </location>
</feature>
<evidence type="ECO:0000256" key="1">
    <source>
        <dbReference type="ARBA" id="ARBA00005382"/>
    </source>
</evidence>
<dbReference type="GO" id="GO:0006680">
    <property type="term" value="P:glucosylceramide catabolic process"/>
    <property type="evidence" value="ECO:0007669"/>
    <property type="project" value="TreeGrafter"/>
</dbReference>
<keyword evidence="2 5" id="KW-0732">Signal</keyword>
<evidence type="ECO:0008006" key="10">
    <source>
        <dbReference type="Google" id="ProtNLM"/>
    </source>
</evidence>
<dbReference type="InterPro" id="IPR033452">
    <property type="entry name" value="GH30_C"/>
</dbReference>
<dbReference type="InterPro" id="IPR001139">
    <property type="entry name" value="Glyco_hydro_30"/>
</dbReference>
<dbReference type="Pfam" id="PF17189">
    <property type="entry name" value="Glyco_hydro_30C"/>
    <property type="match status" value="1"/>
</dbReference>
<keyword evidence="3" id="KW-0378">Hydrolase</keyword>
<feature type="domain" description="Glycosyl hydrolase family 59 catalytic" evidence="6">
    <location>
        <begin position="73"/>
        <end position="352"/>
    </location>
</feature>
<proteinExistence type="inferred from homology"/>
<evidence type="ECO:0000259" key="7">
    <source>
        <dbReference type="Pfam" id="PF17189"/>
    </source>
</evidence>
<evidence type="ECO:0000256" key="5">
    <source>
        <dbReference type="SAM" id="SignalP"/>
    </source>
</evidence>
<comment type="similarity">
    <text evidence="1">Belongs to the glycosyl hydrolase 30 family.</text>
</comment>
<dbReference type="PANTHER" id="PTHR11069">
    <property type="entry name" value="GLUCOSYLCERAMIDASE"/>
    <property type="match status" value="1"/>
</dbReference>
<evidence type="ECO:0000256" key="4">
    <source>
        <dbReference type="SAM" id="MobiDB-lite"/>
    </source>
</evidence>
<accession>A0A9P7N5T6</accession>
<evidence type="ECO:0000259" key="6">
    <source>
        <dbReference type="Pfam" id="PF02057"/>
    </source>
</evidence>
<gene>
    <name evidence="8" type="ORF">E4U43_003587</name>
</gene>
<dbReference type="Pfam" id="PF02057">
    <property type="entry name" value="Glyco_hydro_59"/>
    <property type="match status" value="1"/>
</dbReference>
<feature type="region of interest" description="Disordered" evidence="4">
    <location>
        <begin position="484"/>
        <end position="520"/>
    </location>
</feature>
<feature type="domain" description="Glycosyl hydrolase family 30 beta sandwich" evidence="7">
    <location>
        <begin position="393"/>
        <end position="480"/>
    </location>
</feature>
<name>A0A9P7N5T6_9HYPO</name>
<reference evidence="8" key="1">
    <citation type="journal article" date="2020" name="bioRxiv">
        <title>Whole genome comparisons of ergot fungi reveals the divergence and evolution of species within the genus Claviceps are the result of varying mechanisms driving genome evolution and host range expansion.</title>
        <authorList>
            <person name="Wyka S.A."/>
            <person name="Mondo S.J."/>
            <person name="Liu M."/>
            <person name="Dettman J."/>
            <person name="Nalam V."/>
            <person name="Broders K.D."/>
        </authorList>
    </citation>
    <scope>NUCLEOTIDE SEQUENCE</scope>
    <source>
        <strain evidence="8">CCC 602</strain>
    </source>
</reference>
<evidence type="ECO:0000313" key="8">
    <source>
        <dbReference type="EMBL" id="KAG5993119.1"/>
    </source>
</evidence>
<dbReference type="OrthoDB" id="2012278at2759"/>
<dbReference type="Gene3D" id="3.20.20.80">
    <property type="entry name" value="Glycosidases"/>
    <property type="match status" value="1"/>
</dbReference>
<protein>
    <recommendedName>
        <fullName evidence="10">Glycosyl hydrolase family 30 beta sandwich domain-containing protein</fullName>
    </recommendedName>
</protein>
<comment type="caution">
    <text evidence="8">The sequence shown here is derived from an EMBL/GenBank/DDBJ whole genome shotgun (WGS) entry which is preliminary data.</text>
</comment>
<dbReference type="SUPFAM" id="SSF51011">
    <property type="entry name" value="Glycosyl hydrolase domain"/>
    <property type="match status" value="1"/>
</dbReference>
<dbReference type="Gene3D" id="2.60.40.1180">
    <property type="entry name" value="Golgi alpha-mannosidase II"/>
    <property type="match status" value="1"/>
</dbReference>
<feature type="chain" id="PRO_5040343525" description="Glycosyl hydrolase family 30 beta sandwich domain-containing protein" evidence="5">
    <location>
        <begin position="19"/>
        <end position="520"/>
    </location>
</feature>
<sequence>MIWSGLLPLLAYSSTAAASPASVSKRQAADVGAPNGASIAIDAGVQFQEMDGLGVSQAFQSALDVLGRGGLSEKNQSYVLDLLFDLQKGAGFTILRNGIGTSDNYLYSRMKSIESVSPGSPDAKPTYVWDRNDTGQFILAQEAYKRGLKNLYGNAWSAPGYMKTSGDDVGGSLCGVSDATCASGNWIKAYTNFLLQWVGFYEQSGVKVTELGFLNEPELKTTYVSMLSNGTQASDVIRVLGPQVKAAGLDLKLTCCDAVGWQHQKEKMDELKAGPDPAEAHLDIITAHGYASHPTFPLQTSRKVWQTEWSDLAPVYTPSTFFGDGSFGEGLTWAANIQTAYTQGNVSGFLYWIGGTPGKVNTGLINLLGDEVVPTKRFWAHAQFSKFARPGGRRISATSDVATVTVSSFTNIDGSIATQVINNGTTSVDLDVAIKGLPAGAASVLPYLTDNDHDLEALPAIPVSGGRFKANVPARSLVSFVTSGQATAGAGSQGKGGKEEKGGKGGKGKKRACKKRNPTV</sequence>
<evidence type="ECO:0000256" key="3">
    <source>
        <dbReference type="ARBA" id="ARBA00022801"/>
    </source>
</evidence>
<dbReference type="GO" id="GO:0004348">
    <property type="term" value="F:glucosylceramidase activity"/>
    <property type="evidence" value="ECO:0007669"/>
    <property type="project" value="InterPro"/>
</dbReference>
<dbReference type="GO" id="GO:0016020">
    <property type="term" value="C:membrane"/>
    <property type="evidence" value="ECO:0007669"/>
    <property type="project" value="GOC"/>
</dbReference>
<evidence type="ECO:0000256" key="2">
    <source>
        <dbReference type="ARBA" id="ARBA00022729"/>
    </source>
</evidence>
<organism evidence="8 9">
    <name type="scientific">Claviceps pusilla</name>
    <dbReference type="NCBI Taxonomy" id="123648"/>
    <lineage>
        <taxon>Eukaryota</taxon>
        <taxon>Fungi</taxon>
        <taxon>Dikarya</taxon>
        <taxon>Ascomycota</taxon>
        <taxon>Pezizomycotina</taxon>
        <taxon>Sordariomycetes</taxon>
        <taxon>Hypocreomycetidae</taxon>
        <taxon>Hypocreales</taxon>
        <taxon>Clavicipitaceae</taxon>
        <taxon>Claviceps</taxon>
    </lineage>
</organism>
<dbReference type="InterPro" id="IPR017853">
    <property type="entry name" value="GH"/>
</dbReference>
<dbReference type="InterPro" id="IPR049161">
    <property type="entry name" value="GH59_cat"/>
</dbReference>
<dbReference type="InterPro" id="IPR013780">
    <property type="entry name" value="Glyco_hydro_b"/>
</dbReference>
<dbReference type="SUPFAM" id="SSF51445">
    <property type="entry name" value="(Trans)glycosidases"/>
    <property type="match status" value="1"/>
</dbReference>
<dbReference type="Proteomes" id="UP000748025">
    <property type="component" value="Unassembled WGS sequence"/>
</dbReference>
<dbReference type="EMBL" id="SRPW01002408">
    <property type="protein sequence ID" value="KAG5993119.1"/>
    <property type="molecule type" value="Genomic_DNA"/>
</dbReference>
<feature type="compositionally biased region" description="Basic residues" evidence="4">
    <location>
        <begin position="504"/>
        <end position="520"/>
    </location>
</feature>
<dbReference type="AlphaFoldDB" id="A0A9P7N5T6"/>
<evidence type="ECO:0000313" key="9">
    <source>
        <dbReference type="Proteomes" id="UP000748025"/>
    </source>
</evidence>